<sequence length="1563" mass="175604">MKMFTKGMEVSAFVEALRNRGVQLWVEGEALKFKAPKGVMTAELKSILLAKKSEVIGFLNHVPDEVTLTAYPEDRYEPFPLTDLQLAYIVGRRNNYELGGVGCHSYIELDMPRLDHARLENAWHKLILRHEMLRAVIGTDGKQQILKHVTLPEVICHDTKGLSASAFETAIIQARNEMAYRRYDSTCWPLYELRLTQHDDRSILHHSTDLLIADFASIQILLAELGELYQHPEKELDAINVSFRDIVLYQQACHSQQESDSKYQVDRQYWQQRIPSLPGAPELPIHQNIHPPAHPIPDGEPSFERLSLEVSPPEWQALCQIATSHHITPSGAVMNAFAEVLQRWSRNDDFCINLTLLNRKAPHPDVNRIVGDFIAVNVLEIAHDRGGDFKERAVALQHQLWKDLEHDSYTGIDVLRDMTKDRKSNTLIPVVYTSTVGVSGEALPNNAFMHDAKLNFGITQTPQVWLDCQATERKGALCVDWDIRKGVFLPGVIEQAFDAFKTLLLSLSKSKGHWNSRMPVSLNSDCIALRKKLNTERNAPLPEGFLHASFCHHAITSPDKVALIHDAQTPITFTYRDMAEWSLSIADTLLDKGLQPGEPVAIFLDKGPQQIAAIMGILLAGGAYVPIDVIQPEKRRNTILHDACIRLILTAQTDANLNWPADIRTMVIAEPPTLERNDLALKQRLSRIIDQGLQSDTRNQLAYILYTSGTTGRPKGVMLTHEGVGNTIAGFNAEFGIESDDKTLALVNYSFDLSVLDIFCTLSAGATLVLPGDGWRNNPEVWAKTIQHQRVTIWNSVPAHMQMLMSLCENSRSMDLSTLRLAFISGDWIPVSLPPKIHEMLPTLSLNSLGGPTEISVTCIANQIKDVPEGATSIPYGLPLRNHRLYIQNNQYEDCPDWVPGEMLVGGPGVAKGFINDPKRTRERFILHPVSGERMYKTGDICRYRPDGVIEILGRQDNQVKIRGHRIELGEVEAALNELSYVQQAVALVRSGPAELVCALVFNTEVLHGEDKVEEATDDMIHRVQNDLAALLPGYMIPSNVITMSSIPLSNNGKVDRISLKACFDTLIVNKHTEELPLETPLELKLAEIWKALLKTDHIYRSDDFFLKGGSSLTAVELLNRLSEAGFIVNIDMIFNNAVFEKMVDVLEASEDAEEAFRQSIDLDSLCANALRNFPNATPLEKQRAQSGNVFMTGATGYLGVYILKMLLDKTDDTLYCLVRCRDESEGYNRIRKVIADQGLDWEIDTKRINIIPGDLTKERYGLDDAQYQSLSQNIDKVLHIAALISLIAPLSELYPINVKGSANAIELATTGKIKPIHYMSTIGVHYRLPYEENEPPVLESVAPDGPWHKPELTYEHTKYMAEQIFYRAREKGVPVNIYRSGAITWDNTLEAPFINDDAFVKFFRTCLSIAAYPESRILISTTPVNIVADAIVEISQMYIQGKGENYHVVSRHSHTGEQIYCWLNELGCHFKSVDFATWDKQLADSFGRGFINRYFKHGMEQGGHHQYRIDNTESALATLDKTPFVITKEYFEPLVAHYKEAINRVFVEKVDSVKASKQKEGA</sequence>
<dbReference type="Gene3D" id="1.10.10.1830">
    <property type="entry name" value="Non-ribosomal peptide synthase, adenylation domain"/>
    <property type="match status" value="1"/>
</dbReference>
<comment type="cofactor">
    <cofactor evidence="1">
        <name>pantetheine 4'-phosphate</name>
        <dbReference type="ChEBI" id="CHEBI:47942"/>
    </cofactor>
</comment>
<evidence type="ECO:0000256" key="3">
    <source>
        <dbReference type="ARBA" id="ARBA00022553"/>
    </source>
</evidence>
<accession>A0A1I5LHH4</accession>
<dbReference type="Proteomes" id="UP000182692">
    <property type="component" value="Unassembled WGS sequence"/>
</dbReference>
<dbReference type="GO" id="GO:0016874">
    <property type="term" value="F:ligase activity"/>
    <property type="evidence" value="ECO:0007669"/>
    <property type="project" value="UniProtKB-KW"/>
</dbReference>
<dbReference type="InterPro" id="IPR057737">
    <property type="entry name" value="Condensation_MtbB-like"/>
</dbReference>
<evidence type="ECO:0000256" key="2">
    <source>
        <dbReference type="ARBA" id="ARBA00022450"/>
    </source>
</evidence>
<dbReference type="Gene3D" id="3.40.50.12780">
    <property type="entry name" value="N-terminal domain of ligase-like"/>
    <property type="match status" value="1"/>
</dbReference>
<dbReference type="NCBIfam" id="TIGR01733">
    <property type="entry name" value="AA-adenyl-dom"/>
    <property type="match status" value="1"/>
</dbReference>
<dbReference type="SUPFAM" id="SSF52777">
    <property type="entry name" value="CoA-dependent acyltransferases"/>
    <property type="match status" value="2"/>
</dbReference>
<dbReference type="EMBL" id="FOWR01000005">
    <property type="protein sequence ID" value="SFO96760.1"/>
    <property type="molecule type" value="Genomic_DNA"/>
</dbReference>
<dbReference type="GO" id="GO:0031177">
    <property type="term" value="F:phosphopantetheine binding"/>
    <property type="evidence" value="ECO:0007669"/>
    <property type="project" value="TreeGrafter"/>
</dbReference>
<dbReference type="NCBIfam" id="TIGR01746">
    <property type="entry name" value="Thioester-redct"/>
    <property type="match status" value="1"/>
</dbReference>
<dbReference type="Pfam" id="PF00501">
    <property type="entry name" value="AMP-binding"/>
    <property type="match status" value="1"/>
</dbReference>
<dbReference type="InterPro" id="IPR041464">
    <property type="entry name" value="TubC_N"/>
</dbReference>
<dbReference type="RefSeq" id="WP_074925533.1">
    <property type="nucleotide sequence ID" value="NZ_FOWR01000005.1"/>
</dbReference>
<dbReference type="PROSITE" id="PS00455">
    <property type="entry name" value="AMP_BINDING"/>
    <property type="match status" value="1"/>
</dbReference>
<dbReference type="PANTHER" id="PTHR45527:SF10">
    <property type="entry name" value="PYOCHELIN SYNTHASE PCHF"/>
    <property type="match status" value="1"/>
</dbReference>
<keyword evidence="2" id="KW-0596">Phosphopantetheine</keyword>
<dbReference type="GO" id="GO:0043041">
    <property type="term" value="P:amino acid activation for nonribosomal peptide biosynthetic process"/>
    <property type="evidence" value="ECO:0007669"/>
    <property type="project" value="TreeGrafter"/>
</dbReference>
<dbReference type="SUPFAM" id="SSF56801">
    <property type="entry name" value="Acetyl-CoA synthetase-like"/>
    <property type="match status" value="1"/>
</dbReference>
<dbReference type="SUPFAM" id="SSF47336">
    <property type="entry name" value="ACP-like"/>
    <property type="match status" value="1"/>
</dbReference>
<proteinExistence type="predicted"/>
<dbReference type="InterPro" id="IPR000873">
    <property type="entry name" value="AMP-dep_synth/lig_dom"/>
</dbReference>
<dbReference type="GeneID" id="35872466"/>
<dbReference type="InterPro" id="IPR013120">
    <property type="entry name" value="FAR_NAD-bd"/>
</dbReference>
<dbReference type="CDD" id="cd19535">
    <property type="entry name" value="Cyc_NRPS"/>
    <property type="match status" value="1"/>
</dbReference>
<dbReference type="Pfam" id="PF00668">
    <property type="entry name" value="Condensation"/>
    <property type="match status" value="1"/>
</dbReference>
<dbReference type="Gene3D" id="3.30.559.30">
    <property type="entry name" value="Nonribosomal peptide synthetase, condensation domain"/>
    <property type="match status" value="1"/>
</dbReference>
<dbReference type="Gene3D" id="3.40.50.720">
    <property type="entry name" value="NAD(P)-binding Rossmann-like Domain"/>
    <property type="match status" value="1"/>
</dbReference>
<dbReference type="Gene3D" id="3.30.559.10">
    <property type="entry name" value="Chloramphenicol acetyltransferase-like domain"/>
    <property type="match status" value="1"/>
</dbReference>
<evidence type="ECO:0000313" key="7">
    <source>
        <dbReference type="Proteomes" id="UP000182692"/>
    </source>
</evidence>
<dbReference type="FunFam" id="3.30.559.30:FF:000006">
    <property type="entry name" value="Yersiniabactin polyketide/non-ribosomal peptide synthetase"/>
    <property type="match status" value="1"/>
</dbReference>
<dbReference type="InterPro" id="IPR001242">
    <property type="entry name" value="Condensation_dom"/>
</dbReference>
<dbReference type="PANTHER" id="PTHR45527">
    <property type="entry name" value="NONRIBOSOMAL PEPTIDE SYNTHETASE"/>
    <property type="match status" value="1"/>
</dbReference>
<dbReference type="PROSITE" id="PS50075">
    <property type="entry name" value="CARRIER"/>
    <property type="match status" value="1"/>
</dbReference>
<dbReference type="STRING" id="1121869.SAMN03084138_00992"/>
<dbReference type="Pfam" id="PF00550">
    <property type="entry name" value="PP-binding"/>
    <property type="match status" value="1"/>
</dbReference>
<dbReference type="InterPro" id="IPR023213">
    <property type="entry name" value="CAT-like_dom_sf"/>
</dbReference>
<dbReference type="InterPro" id="IPR036291">
    <property type="entry name" value="NAD(P)-bd_dom_sf"/>
</dbReference>
<dbReference type="Gene3D" id="3.30.300.30">
    <property type="match status" value="1"/>
</dbReference>
<dbReference type="GO" id="GO:0044550">
    <property type="term" value="P:secondary metabolite biosynthetic process"/>
    <property type="evidence" value="ECO:0007669"/>
    <property type="project" value="TreeGrafter"/>
</dbReference>
<dbReference type="CDD" id="cd05235">
    <property type="entry name" value="SDR_e1"/>
    <property type="match status" value="1"/>
</dbReference>
<evidence type="ECO:0000256" key="4">
    <source>
        <dbReference type="ARBA" id="ARBA00022598"/>
    </source>
</evidence>
<keyword evidence="3" id="KW-0597">Phosphoprotein</keyword>
<dbReference type="InterPro" id="IPR044894">
    <property type="entry name" value="TubC_N_sf"/>
</dbReference>
<dbReference type="InterPro" id="IPR020845">
    <property type="entry name" value="AMP-binding_CS"/>
</dbReference>
<dbReference type="OrthoDB" id="9757559at2"/>
<dbReference type="Pfam" id="PF18563">
    <property type="entry name" value="TubC_N"/>
    <property type="match status" value="1"/>
</dbReference>
<keyword evidence="4" id="KW-0436">Ligase</keyword>
<dbReference type="Gene3D" id="1.10.1200.10">
    <property type="entry name" value="ACP-like"/>
    <property type="match status" value="1"/>
</dbReference>
<gene>
    <name evidence="6" type="ORF">SAMN03084138_00992</name>
</gene>
<dbReference type="Pfam" id="PF07993">
    <property type="entry name" value="NAD_binding_4"/>
    <property type="match status" value="1"/>
</dbReference>
<name>A0A1I5LHH4_9GAMM</name>
<dbReference type="InterPro" id="IPR036736">
    <property type="entry name" value="ACP-like_sf"/>
</dbReference>
<protein>
    <submittedName>
        <fullName evidence="6">Amino acid adenylation domain-containing protein/thioester reductase domain-containing protein</fullName>
    </submittedName>
</protein>
<organism evidence="6 7">
    <name type="scientific">Enterovibrio norvegicus DSM 15893</name>
    <dbReference type="NCBI Taxonomy" id="1121869"/>
    <lineage>
        <taxon>Bacteria</taxon>
        <taxon>Pseudomonadati</taxon>
        <taxon>Pseudomonadota</taxon>
        <taxon>Gammaproteobacteria</taxon>
        <taxon>Vibrionales</taxon>
        <taxon>Vibrionaceae</taxon>
        <taxon>Enterovibrio</taxon>
    </lineage>
</organism>
<dbReference type="InterPro" id="IPR042099">
    <property type="entry name" value="ANL_N_sf"/>
</dbReference>
<dbReference type="FunFam" id="3.30.559.10:FF:000023">
    <property type="entry name" value="Non-ribosomal peptide synthetase"/>
    <property type="match status" value="1"/>
</dbReference>
<dbReference type="SUPFAM" id="SSF51735">
    <property type="entry name" value="NAD(P)-binding Rossmann-fold domains"/>
    <property type="match status" value="1"/>
</dbReference>
<evidence type="ECO:0000259" key="5">
    <source>
        <dbReference type="PROSITE" id="PS50075"/>
    </source>
</evidence>
<dbReference type="InterPro" id="IPR045851">
    <property type="entry name" value="AMP-bd_C_sf"/>
</dbReference>
<dbReference type="InterPro" id="IPR010080">
    <property type="entry name" value="Thioester_reductase-like_dom"/>
</dbReference>
<feature type="domain" description="Carrier" evidence="5">
    <location>
        <begin position="1077"/>
        <end position="1151"/>
    </location>
</feature>
<evidence type="ECO:0000313" key="6">
    <source>
        <dbReference type="EMBL" id="SFO96760.1"/>
    </source>
</evidence>
<reference evidence="6 7" key="1">
    <citation type="submission" date="2016-10" db="EMBL/GenBank/DDBJ databases">
        <authorList>
            <person name="de Groot N.N."/>
        </authorList>
    </citation>
    <scope>NUCLEOTIDE SEQUENCE [LARGE SCALE GENOMIC DNA]</scope>
    <source>
        <strain evidence="6 7">DSM 15893</strain>
    </source>
</reference>
<dbReference type="GO" id="GO:0005737">
    <property type="term" value="C:cytoplasm"/>
    <property type="evidence" value="ECO:0007669"/>
    <property type="project" value="TreeGrafter"/>
</dbReference>
<dbReference type="InterPro" id="IPR009081">
    <property type="entry name" value="PP-bd_ACP"/>
</dbReference>
<evidence type="ECO:0000256" key="1">
    <source>
        <dbReference type="ARBA" id="ARBA00001957"/>
    </source>
</evidence>
<dbReference type="InterPro" id="IPR010071">
    <property type="entry name" value="AA_adenyl_dom"/>
</dbReference>